<comment type="caution">
    <text evidence="10">The sequence shown here is derived from an EMBL/GenBank/DDBJ whole genome shotgun (WGS) entry which is preliminary data.</text>
</comment>
<dbReference type="PROSITE" id="PS50929">
    <property type="entry name" value="ABC_TM1F"/>
    <property type="match status" value="1"/>
</dbReference>
<feature type="transmembrane region" description="Helical" evidence="7">
    <location>
        <begin position="285"/>
        <end position="311"/>
    </location>
</feature>
<dbReference type="InterPro" id="IPR011527">
    <property type="entry name" value="ABC1_TM_dom"/>
</dbReference>
<dbReference type="EMBL" id="JAEDAM010000020">
    <property type="protein sequence ID" value="MBS8121891.1"/>
    <property type="molecule type" value="Genomic_DNA"/>
</dbReference>
<dbReference type="InterPro" id="IPR036640">
    <property type="entry name" value="ABC1_TM_sf"/>
</dbReference>
<dbReference type="RefSeq" id="WP_213348788.1">
    <property type="nucleotide sequence ID" value="NZ_JAEDAM010000020.1"/>
</dbReference>
<dbReference type="Pfam" id="PF00664">
    <property type="entry name" value="ABC_membrane"/>
    <property type="match status" value="1"/>
</dbReference>
<dbReference type="InterPro" id="IPR039421">
    <property type="entry name" value="Type_1_exporter"/>
</dbReference>
<evidence type="ECO:0000256" key="2">
    <source>
        <dbReference type="ARBA" id="ARBA00022692"/>
    </source>
</evidence>
<dbReference type="InterPro" id="IPR027417">
    <property type="entry name" value="P-loop_NTPase"/>
</dbReference>
<dbReference type="PANTHER" id="PTHR24221">
    <property type="entry name" value="ATP-BINDING CASSETTE SUB-FAMILY B"/>
    <property type="match status" value="1"/>
</dbReference>
<feature type="transmembrane region" description="Helical" evidence="7">
    <location>
        <begin position="143"/>
        <end position="167"/>
    </location>
</feature>
<evidence type="ECO:0000313" key="11">
    <source>
        <dbReference type="Proteomes" id="UP000680365"/>
    </source>
</evidence>
<dbReference type="InterPro" id="IPR003593">
    <property type="entry name" value="AAA+_ATPase"/>
</dbReference>
<gene>
    <name evidence="10" type="ORF">VAMP_34n7</name>
</gene>
<keyword evidence="11" id="KW-1185">Reference proteome</keyword>
<feature type="transmembrane region" description="Helical" evidence="7">
    <location>
        <begin position="70"/>
        <end position="89"/>
    </location>
</feature>
<reference evidence="10 11" key="1">
    <citation type="journal article" date="2021" name="Nat. Commun.">
        <title>Reductive evolution and unique predatory mode in the CPR bacterium Vampirococcus lugosii.</title>
        <authorList>
            <person name="Moreira D."/>
            <person name="Zivanovic Y."/>
            <person name="Lopez-Archilla A.I."/>
            <person name="Iniesto M."/>
            <person name="Lopez-Garcia P."/>
        </authorList>
    </citation>
    <scope>NUCLEOTIDE SEQUENCE [LARGE SCALE GENOMIC DNA]</scope>
    <source>
        <strain evidence="10">Chiprana</strain>
    </source>
</reference>
<evidence type="ECO:0000259" key="9">
    <source>
        <dbReference type="PROSITE" id="PS50929"/>
    </source>
</evidence>
<evidence type="ECO:0000256" key="3">
    <source>
        <dbReference type="ARBA" id="ARBA00022741"/>
    </source>
</evidence>
<feature type="transmembrane region" description="Helical" evidence="7">
    <location>
        <begin position="173"/>
        <end position="192"/>
    </location>
</feature>
<keyword evidence="6 7" id="KW-0472">Membrane</keyword>
<evidence type="ECO:0000256" key="1">
    <source>
        <dbReference type="ARBA" id="ARBA00004651"/>
    </source>
</evidence>
<comment type="subcellular location">
    <subcellularLocation>
        <location evidence="1">Cell membrane</location>
        <topology evidence="1">Multi-pass membrane protein</topology>
    </subcellularLocation>
</comment>
<accession>A0ABS5QKZ8</accession>
<evidence type="ECO:0000256" key="6">
    <source>
        <dbReference type="ARBA" id="ARBA00023136"/>
    </source>
</evidence>
<dbReference type="Gene3D" id="3.40.50.300">
    <property type="entry name" value="P-loop containing nucleotide triphosphate hydrolases"/>
    <property type="match status" value="1"/>
</dbReference>
<feature type="transmembrane region" description="Helical" evidence="7">
    <location>
        <begin position="27"/>
        <end position="50"/>
    </location>
</feature>
<name>A0ABS5QKZ8_9BACT</name>
<organism evidence="10 11">
    <name type="scientific">Candidatus Vampirococcus lugosii</name>
    <dbReference type="NCBI Taxonomy" id="2789015"/>
    <lineage>
        <taxon>Bacteria</taxon>
        <taxon>Candidatus Absconditibacteriota</taxon>
        <taxon>Vampirococcus</taxon>
    </lineage>
</organism>
<feature type="domain" description="ABC transmembrane type-1" evidence="9">
    <location>
        <begin position="30"/>
        <end position="317"/>
    </location>
</feature>
<keyword evidence="2 7" id="KW-0812">Transmembrane</keyword>
<keyword evidence="4" id="KW-0067">ATP-binding</keyword>
<dbReference type="SMART" id="SM00382">
    <property type="entry name" value="AAA"/>
    <property type="match status" value="1"/>
</dbReference>
<proteinExistence type="predicted"/>
<evidence type="ECO:0000256" key="4">
    <source>
        <dbReference type="ARBA" id="ARBA00022840"/>
    </source>
</evidence>
<evidence type="ECO:0000259" key="8">
    <source>
        <dbReference type="PROSITE" id="PS50893"/>
    </source>
</evidence>
<dbReference type="PANTHER" id="PTHR24221:SF654">
    <property type="entry name" value="ATP-BINDING CASSETTE SUB-FAMILY B MEMBER 6"/>
    <property type="match status" value="1"/>
</dbReference>
<feature type="transmembrane region" description="Helical" evidence="7">
    <location>
        <begin position="252"/>
        <end position="273"/>
    </location>
</feature>
<evidence type="ECO:0000256" key="5">
    <source>
        <dbReference type="ARBA" id="ARBA00022989"/>
    </source>
</evidence>
<evidence type="ECO:0000313" key="10">
    <source>
        <dbReference type="EMBL" id="MBS8121891.1"/>
    </source>
</evidence>
<dbReference type="PROSITE" id="PS50893">
    <property type="entry name" value="ABC_TRANSPORTER_2"/>
    <property type="match status" value="1"/>
</dbReference>
<evidence type="ECO:0000256" key="7">
    <source>
        <dbReference type="SAM" id="Phobius"/>
    </source>
</evidence>
<feature type="domain" description="ABC transporter" evidence="8">
    <location>
        <begin position="351"/>
        <end position="585"/>
    </location>
</feature>
<dbReference type="SUPFAM" id="SSF90123">
    <property type="entry name" value="ABC transporter transmembrane region"/>
    <property type="match status" value="1"/>
</dbReference>
<sequence length="588" mass="67713">MGEKIEKKISVGNVLKYLFIEVWKIRYITIFAFLSIVGISILQTIIPIYFKDIVDIAVNNDLTKTEMYEQIMIIFNYFLITIFGSFIFWRIGEYLLSYAILKLDYNITYNSFSSLHKHSYDFFVNNFSGSLVKKTSRLVNSIASIYDIIFFDITRILVSIGFILIILFIENTYLGVIFGIWILLIIIFAYFLNKIRVPYVKDSANENSTVFGQYSDTVTNNFNIKLFGTYEKEKLNFFEALEKWKKKELKSIYVFIIVFAIISIIVIAGEILLLYTTIQLWYDDIISIGVFVLIVNYQIIISSQIFGLSFLMGRLANNFGDSIDMLEILWKDYEIIDKQNAKKLKINKGKIYFQGVNFSYKNQEKVLNNFELNIKAGEKIAIVGQSGSGKSTLIKILFRFYDIQEGKILIDNQDISTIKQDSLRSQISMVPQEPILFHRSLYENIAYAKDNVSYDEVIKASKMAHCHEFISKLPEGYNTLVGERGIKLSGGERQRVAIARSILSNNKIMVLDEATSSLDSESEKYIQDSLDKIMKGKTVIAIAHRLSTIMKMDRIVVMKDGKIVQEGSHEELLKKGGYYEKLWTIQSG</sequence>
<dbReference type="InterPro" id="IPR003439">
    <property type="entry name" value="ABC_transporter-like_ATP-bd"/>
</dbReference>
<dbReference type="Pfam" id="PF00005">
    <property type="entry name" value="ABC_tran"/>
    <property type="match status" value="1"/>
</dbReference>
<protein>
    <submittedName>
        <fullName evidence="10">ABC-type transport system involved in Fe-S cluster assembly</fullName>
    </submittedName>
</protein>
<dbReference type="Proteomes" id="UP000680365">
    <property type="component" value="Unassembled WGS sequence"/>
</dbReference>
<keyword evidence="3" id="KW-0547">Nucleotide-binding</keyword>
<keyword evidence="5 7" id="KW-1133">Transmembrane helix</keyword>
<dbReference type="SUPFAM" id="SSF52540">
    <property type="entry name" value="P-loop containing nucleoside triphosphate hydrolases"/>
    <property type="match status" value="1"/>
</dbReference>
<dbReference type="Gene3D" id="1.20.1560.10">
    <property type="entry name" value="ABC transporter type 1, transmembrane domain"/>
    <property type="match status" value="1"/>
</dbReference>
<dbReference type="InterPro" id="IPR017871">
    <property type="entry name" value="ABC_transporter-like_CS"/>
</dbReference>
<dbReference type="PROSITE" id="PS00211">
    <property type="entry name" value="ABC_TRANSPORTER_1"/>
    <property type="match status" value="1"/>
</dbReference>